<organism evidence="2 3">
    <name type="scientific">Yinghuangia aomiensis</name>
    <dbReference type="NCBI Taxonomy" id="676205"/>
    <lineage>
        <taxon>Bacteria</taxon>
        <taxon>Bacillati</taxon>
        <taxon>Actinomycetota</taxon>
        <taxon>Actinomycetes</taxon>
        <taxon>Kitasatosporales</taxon>
        <taxon>Streptomycetaceae</taxon>
        <taxon>Yinghuangia</taxon>
    </lineage>
</organism>
<evidence type="ECO:0000313" key="2">
    <source>
        <dbReference type="EMBL" id="GAA4952171.1"/>
    </source>
</evidence>
<name>A0ABP9GTR4_9ACTN</name>
<accession>A0ABP9GTR4</accession>
<evidence type="ECO:0000313" key="3">
    <source>
        <dbReference type="Proteomes" id="UP001500466"/>
    </source>
</evidence>
<feature type="region of interest" description="Disordered" evidence="1">
    <location>
        <begin position="194"/>
        <end position="221"/>
    </location>
</feature>
<keyword evidence="3" id="KW-1185">Reference proteome</keyword>
<dbReference type="Proteomes" id="UP001500466">
    <property type="component" value="Unassembled WGS sequence"/>
</dbReference>
<dbReference type="SUPFAM" id="SSF54001">
    <property type="entry name" value="Cysteine proteinases"/>
    <property type="match status" value="1"/>
</dbReference>
<protein>
    <recommendedName>
        <fullName evidence="4">NlpC/P60 domain-containing protein</fullName>
    </recommendedName>
</protein>
<proteinExistence type="predicted"/>
<comment type="caution">
    <text evidence="2">The sequence shown here is derived from an EMBL/GenBank/DDBJ whole genome shotgun (WGS) entry which is preliminary data.</text>
</comment>
<evidence type="ECO:0000256" key="1">
    <source>
        <dbReference type="SAM" id="MobiDB-lite"/>
    </source>
</evidence>
<dbReference type="RefSeq" id="WP_345674180.1">
    <property type="nucleotide sequence ID" value="NZ_BAABHS010000003.1"/>
</dbReference>
<feature type="compositionally biased region" description="Polar residues" evidence="1">
    <location>
        <begin position="203"/>
        <end position="214"/>
    </location>
</feature>
<dbReference type="InterPro" id="IPR038765">
    <property type="entry name" value="Papain-like_cys_pep_sf"/>
</dbReference>
<reference evidence="3" key="1">
    <citation type="journal article" date="2019" name="Int. J. Syst. Evol. Microbiol.">
        <title>The Global Catalogue of Microorganisms (GCM) 10K type strain sequencing project: providing services to taxonomists for standard genome sequencing and annotation.</title>
        <authorList>
            <consortium name="The Broad Institute Genomics Platform"/>
            <consortium name="The Broad Institute Genome Sequencing Center for Infectious Disease"/>
            <person name="Wu L."/>
            <person name="Ma J."/>
        </authorList>
    </citation>
    <scope>NUCLEOTIDE SEQUENCE [LARGE SCALE GENOMIC DNA]</scope>
    <source>
        <strain evidence="3">JCM 17986</strain>
    </source>
</reference>
<gene>
    <name evidence="2" type="ORF">GCM10023205_11650</name>
</gene>
<evidence type="ECO:0008006" key="4">
    <source>
        <dbReference type="Google" id="ProtNLM"/>
    </source>
</evidence>
<dbReference type="EMBL" id="BAABHS010000003">
    <property type="protein sequence ID" value="GAA4952171.1"/>
    <property type="molecule type" value="Genomic_DNA"/>
</dbReference>
<dbReference type="Gene3D" id="3.90.1720.10">
    <property type="entry name" value="endopeptidase domain like (from Nostoc punctiforme)"/>
    <property type="match status" value="1"/>
</dbReference>
<sequence>MSTDPFRVDPAVLGELASAFAAFRAGVGAASAAAEQVAGDAEAAASARWSPDTWASAQASVASAVALLERLESSTDAVPGLLRSCAEGYLAGDRFAAELLAAIADGAPPDPPPLLLAELSPAGTPPPDVDVRPQAAILRPDRPVPVPPFRLDRLSAPAVEFGARVAGITVVSPPAVLRPPSRWYAAPAAARTSGAAVPATDPPGTSSAALTPTDTGARDTDTQRAEILRRAKRWSDLGLGYSMSRTFEGYRTDCSGMVSMAWGLPAPGLTTDTLHQVAHPIGKDALLPGDVLVNTAPGAAGHTLIFAGWADDAHTRYYAYEESGGKGAHFGTVPYPYWSGHGLFRPFRLDALGK</sequence>